<protein>
    <recommendedName>
        <fullName evidence="3">WXG100 family type VII secretion target</fullName>
    </recommendedName>
</protein>
<organism evidence="1 2">
    <name type="scientific">Nocardioides flavescens</name>
    <dbReference type="NCBI Taxonomy" id="2691959"/>
    <lineage>
        <taxon>Bacteria</taxon>
        <taxon>Bacillati</taxon>
        <taxon>Actinomycetota</taxon>
        <taxon>Actinomycetes</taxon>
        <taxon>Propionibacteriales</taxon>
        <taxon>Nocardioidaceae</taxon>
        <taxon>Nocardioides</taxon>
    </lineage>
</organism>
<keyword evidence="2" id="KW-1185">Reference proteome</keyword>
<dbReference type="RefSeq" id="WP_160879857.1">
    <property type="nucleotide sequence ID" value="NZ_WUEK01000016.1"/>
</dbReference>
<gene>
    <name evidence="1" type="ORF">GRQ65_20470</name>
</gene>
<dbReference type="SUPFAM" id="SSF140453">
    <property type="entry name" value="EsxAB dimer-like"/>
    <property type="match status" value="1"/>
</dbReference>
<dbReference type="InterPro" id="IPR036689">
    <property type="entry name" value="ESAT-6-like_sf"/>
</dbReference>
<accession>A0A6L7F3X0</accession>
<reference evidence="1 2" key="1">
    <citation type="submission" date="2019-12" db="EMBL/GenBank/DDBJ databases">
        <authorList>
            <person name="Kun Z."/>
        </authorList>
    </citation>
    <scope>NUCLEOTIDE SEQUENCE [LARGE SCALE GENOMIC DNA]</scope>
    <source>
        <strain evidence="1 2">YIM 123512</strain>
    </source>
</reference>
<comment type="caution">
    <text evidence="1">The sequence shown here is derived from an EMBL/GenBank/DDBJ whole genome shotgun (WGS) entry which is preliminary data.</text>
</comment>
<dbReference type="EMBL" id="WUEK01000016">
    <property type="protein sequence ID" value="MXG91922.1"/>
    <property type="molecule type" value="Genomic_DNA"/>
</dbReference>
<evidence type="ECO:0000313" key="2">
    <source>
        <dbReference type="Proteomes" id="UP000473325"/>
    </source>
</evidence>
<dbReference type="Gene3D" id="1.10.287.1060">
    <property type="entry name" value="ESAT-6-like"/>
    <property type="match status" value="1"/>
</dbReference>
<proteinExistence type="predicted"/>
<dbReference type="Proteomes" id="UP000473325">
    <property type="component" value="Unassembled WGS sequence"/>
</dbReference>
<name>A0A6L7F3X0_9ACTN</name>
<sequence length="99" mass="11097">MSGSYRADLRQAGDVVRALSAVERELDEVAVDLRWRVTHLHTGFTGLSADAHLVAHRRWVAAYADMRRALGEMREALHVAQGNYRGAAEANLAIWREVQ</sequence>
<evidence type="ECO:0008006" key="3">
    <source>
        <dbReference type="Google" id="ProtNLM"/>
    </source>
</evidence>
<dbReference type="AlphaFoldDB" id="A0A6L7F3X0"/>
<evidence type="ECO:0000313" key="1">
    <source>
        <dbReference type="EMBL" id="MXG91922.1"/>
    </source>
</evidence>